<dbReference type="InterPro" id="IPR038978">
    <property type="entry name" value="MJ0935"/>
</dbReference>
<feature type="compositionally biased region" description="Basic and acidic residues" evidence="5">
    <location>
        <begin position="233"/>
        <end position="254"/>
    </location>
</feature>
<evidence type="ECO:0000256" key="1">
    <source>
        <dbReference type="ARBA" id="ARBA00004141"/>
    </source>
</evidence>
<comment type="subcellular location">
    <subcellularLocation>
        <location evidence="1">Membrane</location>
        <topology evidence="1">Multi-pass membrane protein</topology>
    </subcellularLocation>
</comment>
<keyword evidence="2 6" id="KW-0812">Transmembrane</keyword>
<protein>
    <recommendedName>
        <fullName evidence="8">DUF106 domain-containing protein</fullName>
    </recommendedName>
</protein>
<evidence type="ECO:0000256" key="6">
    <source>
        <dbReference type="SAM" id="Phobius"/>
    </source>
</evidence>
<evidence type="ECO:0008006" key="8">
    <source>
        <dbReference type="Google" id="ProtNLM"/>
    </source>
</evidence>
<gene>
    <name evidence="7" type="ORF">METZ01_LOCUS31576</name>
</gene>
<feature type="transmembrane region" description="Helical" evidence="6">
    <location>
        <begin position="180"/>
        <end position="201"/>
    </location>
</feature>
<dbReference type="InterPro" id="IPR002809">
    <property type="entry name" value="EMC3/TMCO1"/>
</dbReference>
<evidence type="ECO:0000256" key="3">
    <source>
        <dbReference type="ARBA" id="ARBA00022989"/>
    </source>
</evidence>
<accession>A0A381QH99</accession>
<proteinExistence type="predicted"/>
<organism evidence="7">
    <name type="scientific">marine metagenome</name>
    <dbReference type="NCBI Taxonomy" id="408172"/>
    <lineage>
        <taxon>unclassified sequences</taxon>
        <taxon>metagenomes</taxon>
        <taxon>ecological metagenomes</taxon>
    </lineage>
</organism>
<dbReference type="GO" id="GO:0016020">
    <property type="term" value="C:membrane"/>
    <property type="evidence" value="ECO:0007669"/>
    <property type="project" value="UniProtKB-SubCell"/>
</dbReference>
<dbReference type="AlphaFoldDB" id="A0A381QH99"/>
<evidence type="ECO:0000313" key="7">
    <source>
        <dbReference type="EMBL" id="SUZ78722.1"/>
    </source>
</evidence>
<feature type="region of interest" description="Disordered" evidence="5">
    <location>
        <begin position="233"/>
        <end position="283"/>
    </location>
</feature>
<evidence type="ECO:0000256" key="4">
    <source>
        <dbReference type="ARBA" id="ARBA00023136"/>
    </source>
</evidence>
<evidence type="ECO:0000256" key="2">
    <source>
        <dbReference type="ARBA" id="ARBA00022692"/>
    </source>
</evidence>
<feature type="transmembrane region" description="Helical" evidence="6">
    <location>
        <begin position="58"/>
        <end position="78"/>
    </location>
</feature>
<keyword evidence="4 6" id="KW-0472">Membrane</keyword>
<dbReference type="EMBL" id="UINC01001364">
    <property type="protein sequence ID" value="SUZ78722.1"/>
    <property type="molecule type" value="Genomic_DNA"/>
</dbReference>
<reference evidence="7" key="1">
    <citation type="submission" date="2018-05" db="EMBL/GenBank/DDBJ databases">
        <authorList>
            <person name="Lanie J.A."/>
            <person name="Ng W.-L."/>
            <person name="Kazmierczak K.M."/>
            <person name="Andrzejewski T.M."/>
            <person name="Davidsen T.M."/>
            <person name="Wayne K.J."/>
            <person name="Tettelin H."/>
            <person name="Glass J.I."/>
            <person name="Rusch D."/>
            <person name="Podicherti R."/>
            <person name="Tsui H.-C.T."/>
            <person name="Winkler M.E."/>
        </authorList>
    </citation>
    <scope>NUCLEOTIDE SEQUENCE</scope>
</reference>
<dbReference type="PANTHER" id="PTHR42198">
    <property type="entry name" value="INTEGRAL MEMBRANE PROTEIN"/>
    <property type="match status" value="1"/>
</dbReference>
<keyword evidence="3 6" id="KW-1133">Transmembrane helix</keyword>
<dbReference type="PANTHER" id="PTHR42198:SF1">
    <property type="entry name" value="INTEGRAL MEMBRANE PROTEIN"/>
    <property type="match status" value="1"/>
</dbReference>
<sequence>MASAGGGDPQAESMSSMMMPMLFLMLMMVVLMLNPGLRILLADGAGYAIEPLLPFHTAYFVPTVFIVGSSIMVVNTIIRSFFMDPMRQAHFSHRNRQITKQVREAQMARDTARTEKMQKLQMELMPEQMAMQSAMMRPMMFTMVFIIAIFSWMASAVESFRVDFVSLPWAPMWSFNDRVMWIFPAWIATYITMSAPLGRIIDRHIKIRRYKSHPLVVAGDPVPEPLLHLLSEQKAKTSDDSRARRTQRRRDGPRKTGGQAQASPQRKRGNVPTAPPKSGTVCPSCDSNMVSRTSKGRLRCDVCRNEWR</sequence>
<dbReference type="SMART" id="SM01415">
    <property type="entry name" value="DUF106"/>
    <property type="match status" value="1"/>
</dbReference>
<evidence type="ECO:0000256" key="5">
    <source>
        <dbReference type="SAM" id="MobiDB-lite"/>
    </source>
</evidence>
<dbReference type="Pfam" id="PF01956">
    <property type="entry name" value="EMC3_TMCO1"/>
    <property type="match status" value="1"/>
</dbReference>
<name>A0A381QH99_9ZZZZ</name>
<feature type="transmembrane region" description="Helical" evidence="6">
    <location>
        <begin position="139"/>
        <end position="160"/>
    </location>
</feature>